<reference evidence="2" key="1">
    <citation type="submission" date="2023-03" db="EMBL/GenBank/DDBJ databases">
        <title>Massive genome expansion in bonnet fungi (Mycena s.s.) driven by repeated elements and novel gene families across ecological guilds.</title>
        <authorList>
            <consortium name="Lawrence Berkeley National Laboratory"/>
            <person name="Harder C.B."/>
            <person name="Miyauchi S."/>
            <person name="Viragh M."/>
            <person name="Kuo A."/>
            <person name="Thoen E."/>
            <person name="Andreopoulos B."/>
            <person name="Lu D."/>
            <person name="Skrede I."/>
            <person name="Drula E."/>
            <person name="Henrissat B."/>
            <person name="Morin E."/>
            <person name="Kohler A."/>
            <person name="Barry K."/>
            <person name="LaButti K."/>
            <person name="Morin E."/>
            <person name="Salamov A."/>
            <person name="Lipzen A."/>
            <person name="Mereny Z."/>
            <person name="Hegedus B."/>
            <person name="Baldrian P."/>
            <person name="Stursova M."/>
            <person name="Weitz H."/>
            <person name="Taylor A."/>
            <person name="Grigoriev I.V."/>
            <person name="Nagy L.G."/>
            <person name="Martin F."/>
            <person name="Kauserud H."/>
        </authorList>
    </citation>
    <scope>NUCLEOTIDE SEQUENCE</scope>
    <source>
        <strain evidence="2">CBHHK173m</strain>
    </source>
</reference>
<sequence>MFNPYAQGGWKNTENPHAGSSCRNVPQPSIFGALPYPTLVTPPTFHSFRFTSCNPTILHSDVIGPQARRYFRVDTDSPAAGYTIIHSACSQPVAIIEWACHPIIEIRDIVAKQPTAEWLALSPDRTYRKMTANGKMFVWAPDGDYISLYSSGLGSPQLYARVLREEEDVALDLTAEAIQIGLLEICVAAALLLQSGRKID</sequence>
<comment type="caution">
    <text evidence="2">The sequence shown here is derived from an EMBL/GenBank/DDBJ whole genome shotgun (WGS) entry which is preliminary data.</text>
</comment>
<evidence type="ECO:0000313" key="3">
    <source>
        <dbReference type="Proteomes" id="UP001222325"/>
    </source>
</evidence>
<keyword evidence="3" id="KW-1185">Reference proteome</keyword>
<protein>
    <submittedName>
        <fullName evidence="2">Uncharacterized protein</fullName>
    </submittedName>
</protein>
<dbReference type="Proteomes" id="UP001222325">
    <property type="component" value="Unassembled WGS sequence"/>
</dbReference>
<dbReference type="EMBL" id="JARJCN010000079">
    <property type="protein sequence ID" value="KAJ7076640.1"/>
    <property type="molecule type" value="Genomic_DNA"/>
</dbReference>
<evidence type="ECO:0000256" key="1">
    <source>
        <dbReference type="SAM" id="MobiDB-lite"/>
    </source>
</evidence>
<organism evidence="2 3">
    <name type="scientific">Mycena belliarum</name>
    <dbReference type="NCBI Taxonomy" id="1033014"/>
    <lineage>
        <taxon>Eukaryota</taxon>
        <taxon>Fungi</taxon>
        <taxon>Dikarya</taxon>
        <taxon>Basidiomycota</taxon>
        <taxon>Agaricomycotina</taxon>
        <taxon>Agaricomycetes</taxon>
        <taxon>Agaricomycetidae</taxon>
        <taxon>Agaricales</taxon>
        <taxon>Marasmiineae</taxon>
        <taxon>Mycenaceae</taxon>
        <taxon>Mycena</taxon>
    </lineage>
</organism>
<proteinExistence type="predicted"/>
<evidence type="ECO:0000313" key="2">
    <source>
        <dbReference type="EMBL" id="KAJ7076640.1"/>
    </source>
</evidence>
<gene>
    <name evidence="2" type="ORF">B0H15DRAFT_1026469</name>
</gene>
<feature type="region of interest" description="Disordered" evidence="1">
    <location>
        <begin position="1"/>
        <end position="22"/>
    </location>
</feature>
<name>A0AAD6XK34_9AGAR</name>
<dbReference type="AlphaFoldDB" id="A0AAD6XK34"/>
<accession>A0AAD6XK34</accession>